<dbReference type="InterPro" id="IPR029154">
    <property type="entry name" value="HIBADH-like_NADP-bd"/>
</dbReference>
<dbReference type="PANTHER" id="PTHR22981:SF7">
    <property type="entry name" value="3-HYDROXYISOBUTYRATE DEHYDROGENASE, MITOCHONDRIAL"/>
    <property type="match status" value="1"/>
</dbReference>
<dbReference type="AlphaFoldDB" id="A0A364KZR0"/>
<dbReference type="STRING" id="1196081.A0A364KZR0"/>
<dbReference type="SUPFAM" id="SSF48179">
    <property type="entry name" value="6-phosphogluconate dehydrogenase C-terminal domain-like"/>
    <property type="match status" value="1"/>
</dbReference>
<dbReference type="GeneID" id="63794268"/>
<dbReference type="EMBL" id="MIKG01000008">
    <property type="protein sequence ID" value="RAO69040.1"/>
    <property type="molecule type" value="Genomic_DNA"/>
</dbReference>
<evidence type="ECO:0000256" key="5">
    <source>
        <dbReference type="ARBA" id="ARBA00023002"/>
    </source>
</evidence>
<comment type="catalytic activity">
    <reaction evidence="7">
        <text>3-hydroxy-2-methylpropanoate + NAD(+) = 2-methyl-3-oxopropanoate + NADH + H(+)</text>
        <dbReference type="Rhea" id="RHEA:17681"/>
        <dbReference type="ChEBI" id="CHEBI:11805"/>
        <dbReference type="ChEBI" id="CHEBI:15378"/>
        <dbReference type="ChEBI" id="CHEBI:57540"/>
        <dbReference type="ChEBI" id="CHEBI:57700"/>
        <dbReference type="ChEBI" id="CHEBI:57945"/>
        <dbReference type="EC" id="1.1.1.31"/>
    </reaction>
</comment>
<evidence type="ECO:0000256" key="4">
    <source>
        <dbReference type="ARBA" id="ARBA00022456"/>
    </source>
</evidence>
<evidence type="ECO:0000256" key="1">
    <source>
        <dbReference type="ARBA" id="ARBA00005109"/>
    </source>
</evidence>
<dbReference type="FunFam" id="1.10.1040.10:FF:000006">
    <property type="entry name" value="3-hydroxyisobutyrate dehydrogenase"/>
    <property type="match status" value="1"/>
</dbReference>
<evidence type="ECO:0000313" key="9">
    <source>
        <dbReference type="EMBL" id="RAO69040.1"/>
    </source>
</evidence>
<comment type="pathway">
    <text evidence="1">Amino-acid degradation; L-valine degradation.</text>
</comment>
<dbReference type="OrthoDB" id="21615at2759"/>
<dbReference type="GO" id="GO:0006574">
    <property type="term" value="P:L-valine catabolic process"/>
    <property type="evidence" value="ECO:0007669"/>
    <property type="project" value="TreeGrafter"/>
</dbReference>
<organism evidence="9 10">
    <name type="scientific">Talaromyces amestolkiae</name>
    <dbReference type="NCBI Taxonomy" id="1196081"/>
    <lineage>
        <taxon>Eukaryota</taxon>
        <taxon>Fungi</taxon>
        <taxon>Dikarya</taxon>
        <taxon>Ascomycota</taxon>
        <taxon>Pezizomycotina</taxon>
        <taxon>Eurotiomycetes</taxon>
        <taxon>Eurotiomycetidae</taxon>
        <taxon>Eurotiales</taxon>
        <taxon>Trichocomaceae</taxon>
        <taxon>Talaromyces</taxon>
        <taxon>Talaromyces sect. Talaromyces</taxon>
    </lineage>
</organism>
<dbReference type="GO" id="GO:0008442">
    <property type="term" value="F:3-hydroxyisobutyrate dehydrogenase activity"/>
    <property type="evidence" value="ECO:0007669"/>
    <property type="project" value="UniProtKB-EC"/>
</dbReference>
<evidence type="ECO:0000256" key="7">
    <source>
        <dbReference type="ARBA" id="ARBA00049197"/>
    </source>
</evidence>
<evidence type="ECO:0000259" key="8">
    <source>
        <dbReference type="Pfam" id="PF14833"/>
    </source>
</evidence>
<evidence type="ECO:0000256" key="3">
    <source>
        <dbReference type="ARBA" id="ARBA00012991"/>
    </source>
</evidence>
<accession>A0A364KZR0</accession>
<proteinExistence type="inferred from homology"/>
<dbReference type="Pfam" id="PF14833">
    <property type="entry name" value="NAD_binding_11"/>
    <property type="match status" value="1"/>
</dbReference>
<dbReference type="Gene3D" id="1.10.1040.10">
    <property type="entry name" value="N-(1-d-carboxylethyl)-l-norvaline Dehydrogenase, domain 2"/>
    <property type="match status" value="1"/>
</dbReference>
<evidence type="ECO:0000313" key="10">
    <source>
        <dbReference type="Proteomes" id="UP000249363"/>
    </source>
</evidence>
<dbReference type="InterPro" id="IPR013328">
    <property type="entry name" value="6PGD_dom2"/>
</dbReference>
<sequence length="154" mass="16400">MMGKRIFHCGPQGTGLAAKLANNYLLAISNIATAEAMNLGMKSGLDPAVLAQIINAGTGRCWSSEVNNPVPGVQSAAPASRKYKGGFLVGHMNKDLRLAIAASSEAKAPLLLGPKAEEIYTTLENNQETRSCDFSVVYRLLDEGVWYETAASKI</sequence>
<protein>
    <recommendedName>
        <fullName evidence="3">3-hydroxyisobutyrate dehydrogenase</fullName>
        <ecNumber evidence="3">1.1.1.31</ecNumber>
    </recommendedName>
</protein>
<gene>
    <name evidence="9" type="ORF">BHQ10_005052</name>
</gene>
<dbReference type="GO" id="GO:0005739">
    <property type="term" value="C:mitochondrion"/>
    <property type="evidence" value="ECO:0007669"/>
    <property type="project" value="TreeGrafter"/>
</dbReference>
<keyword evidence="6" id="KW-0520">NAD</keyword>
<feature type="domain" description="3-hydroxyisobutyrate dehydrogenase-like NAD-binding" evidence="8">
    <location>
        <begin position="13"/>
        <end position="141"/>
    </location>
</feature>
<dbReference type="GO" id="GO:0051287">
    <property type="term" value="F:NAD binding"/>
    <property type="evidence" value="ECO:0007669"/>
    <property type="project" value="InterPro"/>
</dbReference>
<evidence type="ECO:0000256" key="2">
    <source>
        <dbReference type="ARBA" id="ARBA00006013"/>
    </source>
</evidence>
<dbReference type="PANTHER" id="PTHR22981">
    <property type="entry name" value="3-HYDROXYISOBUTYRATE DEHYDROGENASE-RELATED"/>
    <property type="match status" value="1"/>
</dbReference>
<keyword evidence="4" id="KW-0101">Branched-chain amino acid catabolism</keyword>
<dbReference type="EC" id="1.1.1.31" evidence="3"/>
<keyword evidence="10" id="KW-1185">Reference proteome</keyword>
<comment type="similarity">
    <text evidence="2">Belongs to the HIBADH-related family. 3-hydroxyisobutyrate dehydrogenase subfamily.</text>
</comment>
<reference evidence="9 10" key="1">
    <citation type="journal article" date="2017" name="Biotechnol. Biofuels">
        <title>Differential beta-glucosidase expression as a function of carbon source availability in Talaromyces amestolkiae: a genomic and proteomic approach.</title>
        <authorList>
            <person name="de Eugenio L.I."/>
            <person name="Mendez-Liter J.A."/>
            <person name="Nieto-Dominguez M."/>
            <person name="Alonso L."/>
            <person name="Gil-Munoz J."/>
            <person name="Barriuso J."/>
            <person name="Prieto A."/>
            <person name="Martinez M.J."/>
        </authorList>
    </citation>
    <scope>NUCLEOTIDE SEQUENCE [LARGE SCALE GENOMIC DNA]</scope>
    <source>
        <strain evidence="9 10">CIB</strain>
    </source>
</reference>
<name>A0A364KZR0_TALAM</name>
<evidence type="ECO:0000256" key="6">
    <source>
        <dbReference type="ARBA" id="ARBA00023027"/>
    </source>
</evidence>
<comment type="caution">
    <text evidence="9">The sequence shown here is derived from an EMBL/GenBank/DDBJ whole genome shotgun (WGS) entry which is preliminary data.</text>
</comment>
<dbReference type="RefSeq" id="XP_040733556.1">
    <property type="nucleotide sequence ID" value="XM_040877486.1"/>
</dbReference>
<keyword evidence="5" id="KW-0560">Oxidoreductase</keyword>
<dbReference type="Proteomes" id="UP000249363">
    <property type="component" value="Unassembled WGS sequence"/>
</dbReference>
<dbReference type="InterPro" id="IPR008927">
    <property type="entry name" value="6-PGluconate_DH-like_C_sf"/>
</dbReference>